<dbReference type="HAMAP" id="MF_00095">
    <property type="entry name" value="SfsA"/>
    <property type="match status" value="1"/>
</dbReference>
<evidence type="ECO:0000256" key="2">
    <source>
        <dbReference type="ARBA" id="ARBA00001966"/>
    </source>
</evidence>
<evidence type="ECO:0000256" key="1">
    <source>
        <dbReference type="ARBA" id="ARBA00000843"/>
    </source>
</evidence>
<evidence type="ECO:0000313" key="14">
    <source>
        <dbReference type="EMBL" id="MCP1110632.1"/>
    </source>
</evidence>
<dbReference type="Gene3D" id="3.90.79.10">
    <property type="entry name" value="Nucleoside Triphosphate Pyrophosphohydrolase"/>
    <property type="match status" value="1"/>
</dbReference>
<keyword evidence="5" id="KW-0479">Metal-binding</keyword>
<accession>A0ABT1EIV5</accession>
<dbReference type="Gene3D" id="3.40.1350.60">
    <property type="match status" value="1"/>
</dbReference>
<dbReference type="Gene3D" id="1.10.340.30">
    <property type="entry name" value="Hypothetical protein, domain 2"/>
    <property type="match status" value="1"/>
</dbReference>
<comment type="catalytic activity">
    <reaction evidence="1">
        <text>Hydrolyzes free adenine bases from 7,8-dihydro-8-oxoguanine:adenine mismatched double-stranded DNA, leaving an apurinic site.</text>
        <dbReference type="EC" id="3.2.2.31"/>
    </reaction>
</comment>
<name>A0ABT1EIV5_9FIRM</name>
<dbReference type="InterPro" id="IPR003265">
    <property type="entry name" value="HhH-GPD_domain"/>
</dbReference>
<dbReference type="InterPro" id="IPR044298">
    <property type="entry name" value="MIG/MutY"/>
</dbReference>
<dbReference type="InterPro" id="IPR041465">
    <property type="entry name" value="SfsA_N"/>
</dbReference>
<dbReference type="NCBIfam" id="TIGR00230">
    <property type="entry name" value="sfsA"/>
    <property type="match status" value="1"/>
</dbReference>
<dbReference type="InterPro" id="IPR015797">
    <property type="entry name" value="NUDIX_hydrolase-like_dom_sf"/>
</dbReference>
<feature type="domain" description="HhH-GPD" evidence="13">
    <location>
        <begin position="266"/>
        <end position="417"/>
    </location>
</feature>
<dbReference type="CDD" id="cd22359">
    <property type="entry name" value="SfsA-like_bacterial"/>
    <property type="match status" value="1"/>
</dbReference>
<reference evidence="14 15" key="1">
    <citation type="journal article" date="2022" name="Genome Biol. Evol.">
        <title>Host diet, physiology and behaviors set the stage for Lachnospiraceae cladogenesis.</title>
        <authorList>
            <person name="Vera-Ponce De Leon A."/>
            <person name="Schneider M."/>
            <person name="Jahnes B.C."/>
            <person name="Sadowski V."/>
            <person name="Camuy-Velez L.A."/>
            <person name="Duan J."/>
            <person name="Sabree Z.L."/>
        </authorList>
    </citation>
    <scope>NUCLEOTIDE SEQUENCE [LARGE SCALE GENOMIC DNA]</scope>
    <source>
        <strain evidence="14 15">PAL227</strain>
    </source>
</reference>
<evidence type="ECO:0000256" key="7">
    <source>
        <dbReference type="ARBA" id="ARBA00022801"/>
    </source>
</evidence>
<keyword evidence="8" id="KW-0408">Iron</keyword>
<dbReference type="InterPro" id="IPR023170">
    <property type="entry name" value="HhH_base_excis_C"/>
</dbReference>
<evidence type="ECO:0000259" key="13">
    <source>
        <dbReference type="SMART" id="SM00478"/>
    </source>
</evidence>
<dbReference type="CDD" id="cd00056">
    <property type="entry name" value="ENDO3c"/>
    <property type="match status" value="1"/>
</dbReference>
<dbReference type="Gene3D" id="1.10.1670.10">
    <property type="entry name" value="Helix-hairpin-Helix base-excision DNA repair enzymes (C-terminal)"/>
    <property type="match status" value="1"/>
</dbReference>
<dbReference type="SMART" id="SM00478">
    <property type="entry name" value="ENDO3c"/>
    <property type="match status" value="1"/>
</dbReference>
<sequence>MKYQETVPGVFKERPNRFIAKVEIEGREETVHVKNTGRCKELLVPGAKVILDIPENKNRKTKWDLIAVYKGQRLINMDANAPNMVVKEWLVAGGLGKELNRIHPEYTYGKSRFDFYAEGANEKILIEVKGVTLEEDNRTLFPDAPSERAVKHVRELIEAHKAGYETYIIFVIQMEGVRYFTPNKKMHPEFAKALVEAVAAGVNIRAYDCQVTADTLAINQEVPVRLEAPKLYEIGKPVVTWYRENSRDLPWRRTKEPYRIWLSEIMLQQTRVEAVKEYYRRFLAALPHIHDLAQATDEELLKLWEGLGYYNRARNLRKAAQVIDSQYEGQFPADYDQIRELPGIGSYTAGAISAIAFDKAYPAVDGNVLRVVARLICLEGDIKKASTKTYVERLLKPVIPEEAASDFNQGLIELGATICGPNKEPQCQICPLATYCEAYQTGAVAVYPKVGKKKERRLEKRTVFLIRDSERVAITKREEKGLLAGMYEFPSVDGKLTRKDVLHYLEGQGLEVLKIKKLPEAKHIFSHVEWEMTGYEVKVAPVSRKNDYLFLTKKEIQDNYPLPSAFAFYRDKI</sequence>
<dbReference type="InterPro" id="IPR029119">
    <property type="entry name" value="MutY_C"/>
</dbReference>
<keyword evidence="4" id="KW-0004">4Fe-4S</keyword>
<keyword evidence="6" id="KW-0227">DNA damage</keyword>
<proteinExistence type="inferred from homology"/>
<evidence type="ECO:0000256" key="6">
    <source>
        <dbReference type="ARBA" id="ARBA00022763"/>
    </source>
</evidence>
<dbReference type="InterPro" id="IPR005760">
    <property type="entry name" value="A/G_AdeGlyc_MutY"/>
</dbReference>
<comment type="similarity">
    <text evidence="3">Belongs to the Nth/MutY family.</text>
</comment>
<keyword evidence="15" id="KW-1185">Reference proteome</keyword>
<keyword evidence="9" id="KW-0411">Iron-sulfur</keyword>
<dbReference type="SUPFAM" id="SSF55811">
    <property type="entry name" value="Nudix"/>
    <property type="match status" value="1"/>
</dbReference>
<dbReference type="InterPro" id="IPR040452">
    <property type="entry name" value="SfsA_C"/>
</dbReference>
<keyword evidence="7" id="KW-0378">Hydrolase</keyword>
<dbReference type="SUPFAM" id="SSF48150">
    <property type="entry name" value="DNA-glycosylase"/>
    <property type="match status" value="1"/>
</dbReference>
<dbReference type="PROSITE" id="PS01155">
    <property type="entry name" value="ENDONUCLEASE_III_2"/>
    <property type="match status" value="1"/>
</dbReference>
<organism evidence="14 15">
    <name type="scientific">Ohessyouella blattaphilus</name>
    <dbReference type="NCBI Taxonomy" id="2949333"/>
    <lineage>
        <taxon>Bacteria</taxon>
        <taxon>Bacillati</taxon>
        <taxon>Bacillota</taxon>
        <taxon>Clostridia</taxon>
        <taxon>Lachnospirales</taxon>
        <taxon>Lachnospiraceae</taxon>
        <taxon>Ohessyouella</taxon>
    </lineage>
</organism>
<dbReference type="PANTHER" id="PTHR42944:SF1">
    <property type="entry name" value="ADENINE DNA GLYCOSYLASE"/>
    <property type="match status" value="1"/>
</dbReference>
<dbReference type="InterPro" id="IPR004036">
    <property type="entry name" value="Endonuclease-III-like_CS2"/>
</dbReference>
<comment type="caution">
    <text evidence="14">The sequence shown here is derived from an EMBL/GenBank/DDBJ whole genome shotgun (WGS) entry which is preliminary data.</text>
</comment>
<dbReference type="EMBL" id="JAMZFV010000015">
    <property type="protein sequence ID" value="MCP1110632.1"/>
    <property type="molecule type" value="Genomic_DNA"/>
</dbReference>
<dbReference type="InterPro" id="IPR011257">
    <property type="entry name" value="DNA_glycosylase"/>
</dbReference>
<dbReference type="CDD" id="cd03431">
    <property type="entry name" value="NUDIX_DNA_Glycosylase_C-MutY"/>
    <property type="match status" value="1"/>
</dbReference>
<dbReference type="Gene3D" id="2.40.50.580">
    <property type="match status" value="1"/>
</dbReference>
<comment type="cofactor">
    <cofactor evidence="2">
        <name>[4Fe-4S] cluster</name>
        <dbReference type="ChEBI" id="CHEBI:49883"/>
    </cofactor>
</comment>
<evidence type="ECO:0000256" key="10">
    <source>
        <dbReference type="ARBA" id="ARBA00023204"/>
    </source>
</evidence>
<evidence type="ECO:0000256" key="8">
    <source>
        <dbReference type="ARBA" id="ARBA00023004"/>
    </source>
</evidence>
<keyword evidence="10" id="KW-0234">DNA repair</keyword>
<dbReference type="InterPro" id="IPR005224">
    <property type="entry name" value="SfsA"/>
</dbReference>
<dbReference type="NCBIfam" id="TIGR01084">
    <property type="entry name" value="mutY"/>
    <property type="match status" value="1"/>
</dbReference>
<keyword evidence="11" id="KW-0326">Glycosidase</keyword>
<dbReference type="PANTHER" id="PTHR42944">
    <property type="entry name" value="ADENINE DNA GLYCOSYLASE"/>
    <property type="match status" value="1"/>
</dbReference>
<dbReference type="Pfam" id="PF00633">
    <property type="entry name" value="HHH"/>
    <property type="match status" value="1"/>
</dbReference>
<evidence type="ECO:0000256" key="5">
    <source>
        <dbReference type="ARBA" id="ARBA00022723"/>
    </source>
</evidence>
<gene>
    <name evidence="14" type="primary">mutY</name>
    <name evidence="12" type="synonym">sfsA</name>
    <name evidence="14" type="ORF">NK118_10250</name>
</gene>
<dbReference type="Pfam" id="PF03749">
    <property type="entry name" value="SfsA"/>
    <property type="match status" value="1"/>
</dbReference>
<dbReference type="RefSeq" id="WP_262069511.1">
    <property type="nucleotide sequence ID" value="NZ_JAMXOC010000015.1"/>
</dbReference>
<protein>
    <recommendedName>
        <fullName evidence="12">Sugar fermentation stimulation protein homolog</fullName>
    </recommendedName>
</protein>
<evidence type="ECO:0000256" key="11">
    <source>
        <dbReference type="ARBA" id="ARBA00023295"/>
    </source>
</evidence>
<dbReference type="Pfam" id="PF00730">
    <property type="entry name" value="HhH-GPD"/>
    <property type="match status" value="1"/>
</dbReference>
<dbReference type="InterPro" id="IPR000445">
    <property type="entry name" value="HhH_motif"/>
</dbReference>
<evidence type="ECO:0000256" key="3">
    <source>
        <dbReference type="ARBA" id="ARBA00008343"/>
    </source>
</evidence>
<evidence type="ECO:0000256" key="12">
    <source>
        <dbReference type="HAMAP-Rule" id="MF_00095"/>
    </source>
</evidence>
<dbReference type="Proteomes" id="UP001523565">
    <property type="component" value="Unassembled WGS sequence"/>
</dbReference>
<evidence type="ECO:0000313" key="15">
    <source>
        <dbReference type="Proteomes" id="UP001523565"/>
    </source>
</evidence>
<evidence type="ECO:0000256" key="4">
    <source>
        <dbReference type="ARBA" id="ARBA00022485"/>
    </source>
</evidence>
<comment type="similarity">
    <text evidence="12">Belongs to the SfsA family.</text>
</comment>
<evidence type="ECO:0000256" key="9">
    <source>
        <dbReference type="ARBA" id="ARBA00023014"/>
    </source>
</evidence>
<dbReference type="Pfam" id="PF17746">
    <property type="entry name" value="SfsA_N"/>
    <property type="match status" value="1"/>
</dbReference>
<dbReference type="Pfam" id="PF14815">
    <property type="entry name" value="NUDIX_4"/>
    <property type="match status" value="1"/>
</dbReference>